<protein>
    <submittedName>
        <fullName evidence="1">Uncharacterized protein</fullName>
    </submittedName>
</protein>
<evidence type="ECO:0000313" key="1">
    <source>
        <dbReference type="EMBL" id="TGZ77277.1"/>
    </source>
</evidence>
<proteinExistence type="predicted"/>
<evidence type="ECO:0000313" key="2">
    <source>
        <dbReference type="Proteomes" id="UP000298138"/>
    </source>
</evidence>
<dbReference type="Proteomes" id="UP000298138">
    <property type="component" value="Unassembled WGS sequence"/>
</dbReference>
<accession>A0A4S2MR99</accession>
<dbReference type="EMBL" id="ML220156">
    <property type="protein sequence ID" value="TGZ77277.1"/>
    <property type="molecule type" value="Genomic_DNA"/>
</dbReference>
<reference evidence="1 2" key="1">
    <citation type="submission" date="2019-04" db="EMBL/GenBank/DDBJ databases">
        <title>Comparative genomics and transcriptomics to analyze fruiting body development in filamentous ascomycetes.</title>
        <authorList>
            <consortium name="DOE Joint Genome Institute"/>
            <person name="Lutkenhaus R."/>
            <person name="Traeger S."/>
            <person name="Breuer J."/>
            <person name="Kuo A."/>
            <person name="Lipzen A."/>
            <person name="Pangilinan J."/>
            <person name="Dilworth D."/>
            <person name="Sandor L."/>
            <person name="Poggeler S."/>
            <person name="Barry K."/>
            <person name="Grigoriev I.V."/>
            <person name="Nowrousian M."/>
        </authorList>
    </citation>
    <scope>NUCLEOTIDE SEQUENCE [LARGE SCALE GENOMIC DNA]</scope>
    <source>
        <strain evidence="1 2">CBS 389.68</strain>
    </source>
</reference>
<name>A0A4S2MR99_9PEZI</name>
<keyword evidence="2" id="KW-1185">Reference proteome</keyword>
<dbReference type="InParanoid" id="A0A4S2MR99"/>
<organism evidence="1 2">
    <name type="scientific">Ascodesmis nigricans</name>
    <dbReference type="NCBI Taxonomy" id="341454"/>
    <lineage>
        <taxon>Eukaryota</taxon>
        <taxon>Fungi</taxon>
        <taxon>Dikarya</taxon>
        <taxon>Ascomycota</taxon>
        <taxon>Pezizomycotina</taxon>
        <taxon>Pezizomycetes</taxon>
        <taxon>Pezizales</taxon>
        <taxon>Ascodesmidaceae</taxon>
        <taxon>Ascodesmis</taxon>
    </lineage>
</organism>
<gene>
    <name evidence="1" type="ORF">EX30DRAFT_344274</name>
</gene>
<sequence length="155" mass="17702">MGETNAVHRSLTEAGELEPLMQLPLVALHSWPLHDPIYHTLRLQLSEAPLCVHHPHCSRNPKFASRGSCANHDLPVGVLRERWLIRMEKTRPRPLSFTPVSQNYMEMVSPFVRRVIRATVVERQFSGKWALEILWGRAGAKPRKASPAHQTKTTF</sequence>
<dbReference type="AlphaFoldDB" id="A0A4S2MR99"/>